<accession>A0A1S2VA86</accession>
<dbReference type="OrthoDB" id="939446at2"/>
<proteinExistence type="predicted"/>
<evidence type="ECO:0000313" key="2">
    <source>
        <dbReference type="Proteomes" id="UP000181790"/>
    </source>
</evidence>
<dbReference type="AlphaFoldDB" id="A0A1S2VA86"/>
<dbReference type="EMBL" id="MORL01000046">
    <property type="protein sequence ID" value="OIN55657.1"/>
    <property type="molecule type" value="Genomic_DNA"/>
</dbReference>
<reference evidence="1 2" key="1">
    <citation type="submission" date="2016-10" db="EMBL/GenBank/DDBJ databases">
        <title>Arsenicibacter rosenii gen. nov., sp. nov., an efficient arsenic-methylating bacterium isolated from an arsenic-contaminated paddy soil.</title>
        <authorList>
            <person name="Huang K."/>
        </authorList>
    </citation>
    <scope>NUCLEOTIDE SEQUENCE [LARGE SCALE GENOMIC DNA]</scope>
    <source>
        <strain evidence="1 2">SM-1</strain>
    </source>
</reference>
<comment type="caution">
    <text evidence="1">The sequence shown here is derived from an EMBL/GenBank/DDBJ whole genome shotgun (WGS) entry which is preliminary data.</text>
</comment>
<sequence length="385" mass="41780">MARNVNLSNARIALAAINLTLNNGKKFENLGFMQALRSPQLAGLIEEMNPVNAQNDGRLSIIGGQATPQARVTLNYRPQISATVKTTRTVATGSNPADSVALNVDYVTHRELDRTLRTVDLLKMEKEAELYLDQVNKGIINGGANDYKLLGIWGEDACQTIENVLTSMNSAVGTSLIAGAGGNLLIGQVSPANVAVPNVIAFNTDGSLRLDLYDWIMDLKQVHAMQGKPIVIGGSRALKYMRKKGVASTASLGYDYKAMYDLLEIEFYYDPLVDTLSGSNHIIVIDPGAACLETLLEHGSVIKPKKVGNTSYGNISVNIAQTNAPTFTMDMDFRVKEDDSTSYPTYTYTPSSRFGTFLRPAGFFKNYGGWDTVTGVFRANLTIAA</sequence>
<gene>
    <name evidence="1" type="ORF">BLX24_28900</name>
</gene>
<protein>
    <recommendedName>
        <fullName evidence="3">N4-gp56 family major capsid protein</fullName>
    </recommendedName>
</protein>
<evidence type="ECO:0008006" key="3">
    <source>
        <dbReference type="Google" id="ProtNLM"/>
    </source>
</evidence>
<dbReference type="RefSeq" id="WP_071506713.1">
    <property type="nucleotide sequence ID" value="NZ_MORL01000046.1"/>
</dbReference>
<evidence type="ECO:0000313" key="1">
    <source>
        <dbReference type="EMBL" id="OIN55657.1"/>
    </source>
</evidence>
<name>A0A1S2VA86_9BACT</name>
<organism evidence="1 2">
    <name type="scientific">Arsenicibacter rosenii</name>
    <dbReference type="NCBI Taxonomy" id="1750698"/>
    <lineage>
        <taxon>Bacteria</taxon>
        <taxon>Pseudomonadati</taxon>
        <taxon>Bacteroidota</taxon>
        <taxon>Cytophagia</taxon>
        <taxon>Cytophagales</taxon>
        <taxon>Spirosomataceae</taxon>
        <taxon>Arsenicibacter</taxon>
    </lineage>
</organism>
<dbReference type="Proteomes" id="UP000181790">
    <property type="component" value="Unassembled WGS sequence"/>
</dbReference>
<keyword evidence="2" id="KW-1185">Reference proteome</keyword>